<reference evidence="2 3" key="1">
    <citation type="submission" date="2019-08" db="EMBL/GenBank/DDBJ databases">
        <authorList>
            <person name="Vazquez-Campos X."/>
        </authorList>
    </citation>
    <scope>NUCLEOTIDE SEQUENCE [LARGE SCALE GENOMIC DNA]</scope>
    <source>
        <strain evidence="2">LFW-283_2</strain>
    </source>
</reference>
<evidence type="ECO:0000313" key="2">
    <source>
        <dbReference type="EMBL" id="VVC02916.1"/>
    </source>
</evidence>
<proteinExistence type="predicted"/>
<name>A0A5E4LSU1_9ARCH</name>
<organism evidence="2 3">
    <name type="scientific">Candidatus Bilamarchaeum dharawalense</name>
    <dbReference type="NCBI Taxonomy" id="2885759"/>
    <lineage>
        <taxon>Archaea</taxon>
        <taxon>Candidatus Micrarchaeota</taxon>
        <taxon>Candidatus Micrarchaeia</taxon>
        <taxon>Candidatus Anstonellales</taxon>
        <taxon>Candidatus Bilamarchaeaceae</taxon>
        <taxon>Candidatus Bilamarchaeum</taxon>
    </lineage>
</organism>
<sequence length="219" mass="24507">MRIERSSETQLNRQKFSRYMVPLAAGLAIVLFAATSNDRLPPRPKIEHSVVPPKSTKQEEPMGHRVTDFSGIKKLKAEEPRPAEIEDEALANNTVMVMDFGEYSGIPHVKRVTVEGVEMEIRGDRGTETIVMEFGQPFYVSVIDLSLDGYYSMPMELERAGDWYEVKPSCKAATMFVIFGNASSGLLPHCRTGIETEGGPLAEKEMTKTVMTNLEMNSW</sequence>
<protein>
    <submittedName>
        <fullName evidence="2">Uncharacterized protein</fullName>
    </submittedName>
</protein>
<dbReference type="EMBL" id="CABMJJ010000003">
    <property type="protein sequence ID" value="VVC02916.1"/>
    <property type="molecule type" value="Genomic_DNA"/>
</dbReference>
<comment type="caution">
    <text evidence="2">The sequence shown here is derived from an EMBL/GenBank/DDBJ whole genome shotgun (WGS) entry which is preliminary data.</text>
</comment>
<gene>
    <name evidence="2" type="ORF">LFW2832_01308</name>
</gene>
<feature type="region of interest" description="Disordered" evidence="1">
    <location>
        <begin position="43"/>
        <end position="62"/>
    </location>
</feature>
<dbReference type="AlphaFoldDB" id="A0A5E4LSU1"/>
<dbReference type="Proteomes" id="UP000789941">
    <property type="component" value="Unassembled WGS sequence"/>
</dbReference>
<evidence type="ECO:0000313" key="3">
    <source>
        <dbReference type="Proteomes" id="UP000789941"/>
    </source>
</evidence>
<evidence type="ECO:0000256" key="1">
    <source>
        <dbReference type="SAM" id="MobiDB-lite"/>
    </source>
</evidence>
<accession>A0A5E4LSU1</accession>